<evidence type="ECO:0000256" key="6">
    <source>
        <dbReference type="ARBA" id="ARBA00023136"/>
    </source>
</evidence>
<sequence>MKRFAIQLCSVVVFFVLWKSYVTLFDVSPLVLPPPEDVLAALVQLMQRPDTYFHIYTTLAECLGGFVIAVVTGTLIGQVLGRVELLDTIFKPFVVALQLTPKVALIPLFILWFGFGIESKIVISALMAFFPVFANSYLGAKSVDTGLVEVFQVGNATGRKRFRLLVIPASLPYILTGMEMAIVLSIIGAVVSEFVAGSRGLGYLATVKLQDMEVDTLFAVVLLLAMIGFVLYFAVGSLRKVLIPWHESGRARKTA</sequence>
<dbReference type="PROSITE" id="PS50928">
    <property type="entry name" value="ABC_TM1"/>
    <property type="match status" value="1"/>
</dbReference>
<comment type="subcellular location">
    <subcellularLocation>
        <location evidence="1 7">Cell membrane</location>
        <topology evidence="1 7">Multi-pass membrane protein</topology>
    </subcellularLocation>
</comment>
<gene>
    <name evidence="9" type="ORF">N5D93_00600</name>
</gene>
<dbReference type="GO" id="GO:0055085">
    <property type="term" value="P:transmembrane transport"/>
    <property type="evidence" value="ECO:0007669"/>
    <property type="project" value="InterPro"/>
</dbReference>
<protein>
    <submittedName>
        <fullName evidence="9">ABC transporter permease</fullName>
    </submittedName>
</protein>
<dbReference type="AlphaFoldDB" id="A0AA42ISG5"/>
<keyword evidence="4 7" id="KW-0812">Transmembrane</keyword>
<name>A0AA42ISG5_9BURK</name>
<evidence type="ECO:0000259" key="8">
    <source>
        <dbReference type="PROSITE" id="PS50928"/>
    </source>
</evidence>
<evidence type="ECO:0000313" key="9">
    <source>
        <dbReference type="EMBL" id="MDH0734288.1"/>
    </source>
</evidence>
<organism evidence="9 10">
    <name type="scientific">Achromobacter spanius</name>
    <dbReference type="NCBI Taxonomy" id="217203"/>
    <lineage>
        <taxon>Bacteria</taxon>
        <taxon>Pseudomonadati</taxon>
        <taxon>Pseudomonadota</taxon>
        <taxon>Betaproteobacteria</taxon>
        <taxon>Burkholderiales</taxon>
        <taxon>Alcaligenaceae</taxon>
        <taxon>Achromobacter</taxon>
    </lineage>
</organism>
<evidence type="ECO:0000256" key="7">
    <source>
        <dbReference type="RuleBase" id="RU363032"/>
    </source>
</evidence>
<dbReference type="Pfam" id="PF00528">
    <property type="entry name" value="BPD_transp_1"/>
    <property type="match status" value="1"/>
</dbReference>
<evidence type="ECO:0000256" key="1">
    <source>
        <dbReference type="ARBA" id="ARBA00004651"/>
    </source>
</evidence>
<keyword evidence="6 7" id="KW-0472">Membrane</keyword>
<keyword evidence="5 7" id="KW-1133">Transmembrane helix</keyword>
<keyword evidence="3" id="KW-1003">Cell membrane</keyword>
<feature type="transmembrane region" description="Helical" evidence="7">
    <location>
        <begin position="93"/>
        <end position="115"/>
    </location>
</feature>
<dbReference type="RefSeq" id="WP_279993452.1">
    <property type="nucleotide sequence ID" value="NZ_CBFGSQ010000366.1"/>
</dbReference>
<dbReference type="CDD" id="cd06261">
    <property type="entry name" value="TM_PBP2"/>
    <property type="match status" value="1"/>
</dbReference>
<dbReference type="EMBL" id="JAOCDZ010000001">
    <property type="protein sequence ID" value="MDH0734288.1"/>
    <property type="molecule type" value="Genomic_DNA"/>
</dbReference>
<evidence type="ECO:0000256" key="3">
    <source>
        <dbReference type="ARBA" id="ARBA00022475"/>
    </source>
</evidence>
<dbReference type="SUPFAM" id="SSF161098">
    <property type="entry name" value="MetI-like"/>
    <property type="match status" value="1"/>
</dbReference>
<dbReference type="PANTHER" id="PTHR30151:SF20">
    <property type="entry name" value="ABC TRANSPORTER PERMEASE PROTEIN HI_0355-RELATED"/>
    <property type="match status" value="1"/>
</dbReference>
<dbReference type="PANTHER" id="PTHR30151">
    <property type="entry name" value="ALKANE SULFONATE ABC TRANSPORTER-RELATED, MEMBRANE SUBUNIT"/>
    <property type="match status" value="1"/>
</dbReference>
<evidence type="ECO:0000256" key="4">
    <source>
        <dbReference type="ARBA" id="ARBA00022692"/>
    </source>
</evidence>
<proteinExistence type="inferred from homology"/>
<feature type="transmembrane region" description="Helical" evidence="7">
    <location>
        <begin position="55"/>
        <end position="81"/>
    </location>
</feature>
<evidence type="ECO:0000256" key="5">
    <source>
        <dbReference type="ARBA" id="ARBA00022989"/>
    </source>
</evidence>
<feature type="transmembrane region" description="Helical" evidence="7">
    <location>
        <begin position="121"/>
        <end position="138"/>
    </location>
</feature>
<feature type="transmembrane region" description="Helical" evidence="7">
    <location>
        <begin position="216"/>
        <end position="235"/>
    </location>
</feature>
<dbReference type="GO" id="GO:0005886">
    <property type="term" value="C:plasma membrane"/>
    <property type="evidence" value="ECO:0007669"/>
    <property type="project" value="UniProtKB-SubCell"/>
</dbReference>
<accession>A0AA42ISG5</accession>
<reference evidence="9" key="1">
    <citation type="submission" date="2022-09" db="EMBL/GenBank/DDBJ databases">
        <title>Intensive care unit water sources are persistently colonized with multi-drug resistant bacteria and are the site of extensive horizontal gene transfer of antibiotic resistance genes.</title>
        <authorList>
            <person name="Diorio-Toth L."/>
        </authorList>
    </citation>
    <scope>NUCLEOTIDE SEQUENCE</scope>
    <source>
        <strain evidence="9">GD03843</strain>
    </source>
</reference>
<keyword evidence="2 7" id="KW-0813">Transport</keyword>
<dbReference type="Proteomes" id="UP001161094">
    <property type="component" value="Unassembled WGS sequence"/>
</dbReference>
<evidence type="ECO:0000256" key="2">
    <source>
        <dbReference type="ARBA" id="ARBA00022448"/>
    </source>
</evidence>
<comment type="similarity">
    <text evidence="7">Belongs to the binding-protein-dependent transport system permease family.</text>
</comment>
<evidence type="ECO:0000313" key="10">
    <source>
        <dbReference type="Proteomes" id="UP001161094"/>
    </source>
</evidence>
<feature type="transmembrane region" description="Helical" evidence="7">
    <location>
        <begin position="171"/>
        <end position="196"/>
    </location>
</feature>
<feature type="domain" description="ABC transmembrane type-1" evidence="8">
    <location>
        <begin position="55"/>
        <end position="235"/>
    </location>
</feature>
<dbReference type="Gene3D" id="1.10.3720.10">
    <property type="entry name" value="MetI-like"/>
    <property type="match status" value="1"/>
</dbReference>
<dbReference type="InterPro" id="IPR035906">
    <property type="entry name" value="MetI-like_sf"/>
</dbReference>
<dbReference type="InterPro" id="IPR000515">
    <property type="entry name" value="MetI-like"/>
</dbReference>
<comment type="caution">
    <text evidence="9">The sequence shown here is derived from an EMBL/GenBank/DDBJ whole genome shotgun (WGS) entry which is preliminary data.</text>
</comment>